<proteinExistence type="predicted"/>
<dbReference type="AlphaFoldDB" id="A0A139ACN6"/>
<protein>
    <submittedName>
        <fullName evidence="2">Uncharacterized protein</fullName>
    </submittedName>
</protein>
<organism evidence="2 3">
    <name type="scientific">Gonapodya prolifera (strain JEL478)</name>
    <name type="common">Monoblepharis prolifera</name>
    <dbReference type="NCBI Taxonomy" id="1344416"/>
    <lineage>
        <taxon>Eukaryota</taxon>
        <taxon>Fungi</taxon>
        <taxon>Fungi incertae sedis</taxon>
        <taxon>Chytridiomycota</taxon>
        <taxon>Chytridiomycota incertae sedis</taxon>
        <taxon>Monoblepharidomycetes</taxon>
        <taxon>Monoblepharidales</taxon>
        <taxon>Gonapodyaceae</taxon>
        <taxon>Gonapodya</taxon>
    </lineage>
</organism>
<evidence type="ECO:0000256" key="1">
    <source>
        <dbReference type="SAM" id="MobiDB-lite"/>
    </source>
</evidence>
<accession>A0A139ACN6</accession>
<dbReference type="EMBL" id="KQ965768">
    <property type="protein sequence ID" value="KXS14530.1"/>
    <property type="molecule type" value="Genomic_DNA"/>
</dbReference>
<evidence type="ECO:0000313" key="2">
    <source>
        <dbReference type="EMBL" id="KXS14530.1"/>
    </source>
</evidence>
<sequence length="108" mass="12063">MPIRPTTWDSLFTLAVSLSSPSSSSSAGPQRHPPPVRSTGPEGSRRQQRLPPRRCNPTRSVASPYRVTLGADAAEDRRKQRRDHAPAPALRNQPKTVASKSPRWQRFR</sequence>
<feature type="region of interest" description="Disordered" evidence="1">
    <location>
        <begin position="17"/>
        <end position="108"/>
    </location>
</feature>
<gene>
    <name evidence="2" type="ORF">M427DRAFT_57444</name>
</gene>
<name>A0A139ACN6_GONPJ</name>
<keyword evidence="3" id="KW-1185">Reference proteome</keyword>
<dbReference type="Proteomes" id="UP000070544">
    <property type="component" value="Unassembled WGS sequence"/>
</dbReference>
<evidence type="ECO:0000313" key="3">
    <source>
        <dbReference type="Proteomes" id="UP000070544"/>
    </source>
</evidence>
<feature type="compositionally biased region" description="Low complexity" evidence="1">
    <location>
        <begin position="17"/>
        <end position="26"/>
    </location>
</feature>
<reference evidence="2 3" key="1">
    <citation type="journal article" date="2015" name="Genome Biol. Evol.">
        <title>Phylogenomic analyses indicate that early fungi evolved digesting cell walls of algal ancestors of land plants.</title>
        <authorList>
            <person name="Chang Y."/>
            <person name="Wang S."/>
            <person name="Sekimoto S."/>
            <person name="Aerts A.L."/>
            <person name="Choi C."/>
            <person name="Clum A."/>
            <person name="LaButti K.M."/>
            <person name="Lindquist E.A."/>
            <person name="Yee Ngan C."/>
            <person name="Ohm R.A."/>
            <person name="Salamov A.A."/>
            <person name="Grigoriev I.V."/>
            <person name="Spatafora J.W."/>
            <person name="Berbee M.L."/>
        </authorList>
    </citation>
    <scope>NUCLEOTIDE SEQUENCE [LARGE SCALE GENOMIC DNA]</scope>
    <source>
        <strain evidence="2 3">JEL478</strain>
    </source>
</reference>